<keyword evidence="7" id="KW-0805">Transcription regulation</keyword>
<proteinExistence type="inferred from homology"/>
<evidence type="ECO:0000256" key="4">
    <source>
        <dbReference type="ARBA" id="ARBA00022723"/>
    </source>
</evidence>
<dbReference type="InterPro" id="IPR003482">
    <property type="entry name" value="Whib"/>
</dbReference>
<keyword evidence="5" id="KW-0408">Iron</keyword>
<dbReference type="GO" id="GO:0003677">
    <property type="term" value="F:DNA binding"/>
    <property type="evidence" value="ECO:0007669"/>
    <property type="project" value="UniProtKB-KW"/>
</dbReference>
<dbReference type="PANTHER" id="PTHR38839">
    <property type="entry name" value="TRANSCRIPTIONAL REGULATOR WHID-RELATED"/>
    <property type="match status" value="1"/>
</dbReference>
<dbReference type="GO" id="GO:0045454">
    <property type="term" value="P:cell redox homeostasis"/>
    <property type="evidence" value="ECO:0007669"/>
    <property type="project" value="TreeGrafter"/>
</dbReference>
<dbReference type="PROSITE" id="PS51674">
    <property type="entry name" value="4FE4S_WBL"/>
    <property type="match status" value="1"/>
</dbReference>
<comment type="similarity">
    <text evidence="2">Belongs to the WhiB family.</text>
</comment>
<evidence type="ECO:0000256" key="9">
    <source>
        <dbReference type="ARBA" id="ARBA00023157"/>
    </source>
</evidence>
<evidence type="ECO:0000256" key="3">
    <source>
        <dbReference type="ARBA" id="ARBA00022485"/>
    </source>
</evidence>
<evidence type="ECO:0000256" key="1">
    <source>
        <dbReference type="ARBA" id="ARBA00001966"/>
    </source>
</evidence>
<comment type="caution">
    <text evidence="12">The sequence shown here is derived from an EMBL/GenBank/DDBJ whole genome shotgun (WGS) entry which is preliminary data.</text>
</comment>
<dbReference type="AlphaFoldDB" id="A0A0F9B6A4"/>
<comment type="cofactor">
    <cofactor evidence="1">
        <name>[4Fe-4S] cluster</name>
        <dbReference type="ChEBI" id="CHEBI:49883"/>
    </cofactor>
</comment>
<protein>
    <recommendedName>
        <fullName evidence="11">4Fe-4S Wbl-type domain-containing protein</fullName>
    </recommendedName>
</protein>
<keyword evidence="10" id="KW-0804">Transcription</keyword>
<evidence type="ECO:0000256" key="2">
    <source>
        <dbReference type="ARBA" id="ARBA00006597"/>
    </source>
</evidence>
<evidence type="ECO:0000256" key="5">
    <source>
        <dbReference type="ARBA" id="ARBA00023004"/>
    </source>
</evidence>
<keyword evidence="9" id="KW-1015">Disulfide bond</keyword>
<evidence type="ECO:0000313" key="12">
    <source>
        <dbReference type="EMBL" id="KKL09307.1"/>
    </source>
</evidence>
<evidence type="ECO:0000256" key="6">
    <source>
        <dbReference type="ARBA" id="ARBA00023014"/>
    </source>
</evidence>
<keyword evidence="3" id="KW-0004">4Fe-4S</keyword>
<dbReference type="EMBL" id="LAZR01042539">
    <property type="protein sequence ID" value="KKL09307.1"/>
    <property type="molecule type" value="Genomic_DNA"/>
</dbReference>
<organism evidence="12">
    <name type="scientific">marine sediment metagenome</name>
    <dbReference type="NCBI Taxonomy" id="412755"/>
    <lineage>
        <taxon>unclassified sequences</taxon>
        <taxon>metagenomes</taxon>
        <taxon>ecological metagenomes</taxon>
    </lineage>
</organism>
<keyword evidence="4" id="KW-0479">Metal-binding</keyword>
<accession>A0A0F9B6A4</accession>
<evidence type="ECO:0000256" key="10">
    <source>
        <dbReference type="ARBA" id="ARBA00023163"/>
    </source>
</evidence>
<keyword evidence="6" id="KW-0411">Iron-sulfur</keyword>
<dbReference type="Pfam" id="PF02467">
    <property type="entry name" value="Whib"/>
    <property type="match status" value="1"/>
</dbReference>
<dbReference type="GO" id="GO:0051539">
    <property type="term" value="F:4 iron, 4 sulfur cluster binding"/>
    <property type="evidence" value="ECO:0007669"/>
    <property type="project" value="UniProtKB-KW"/>
</dbReference>
<gene>
    <name evidence="12" type="ORF">LCGC14_2567190</name>
</gene>
<evidence type="ECO:0000259" key="11">
    <source>
        <dbReference type="PROSITE" id="PS51674"/>
    </source>
</evidence>
<name>A0A0F9B6A4_9ZZZZ</name>
<sequence length="85" mass="9643">MSLTLYDWTIIEQAWRERAACVGFVDTFFPPNPTRATTRQAVAICHTCPVIRQCGEYADTTREKEGVWGGRKRGARLQFEPSGHV</sequence>
<reference evidence="12" key="1">
    <citation type="journal article" date="2015" name="Nature">
        <title>Complex archaea that bridge the gap between prokaryotes and eukaryotes.</title>
        <authorList>
            <person name="Spang A."/>
            <person name="Saw J.H."/>
            <person name="Jorgensen S.L."/>
            <person name="Zaremba-Niedzwiedzka K."/>
            <person name="Martijn J."/>
            <person name="Lind A.E."/>
            <person name="van Eijk R."/>
            <person name="Schleper C."/>
            <person name="Guy L."/>
            <person name="Ettema T.J."/>
        </authorList>
    </citation>
    <scope>NUCLEOTIDE SEQUENCE</scope>
</reference>
<feature type="domain" description="4Fe-4S Wbl-type" evidence="11">
    <location>
        <begin position="20"/>
        <end position="78"/>
    </location>
</feature>
<dbReference type="GO" id="GO:0045892">
    <property type="term" value="P:negative regulation of DNA-templated transcription"/>
    <property type="evidence" value="ECO:0007669"/>
    <property type="project" value="TreeGrafter"/>
</dbReference>
<keyword evidence="8" id="KW-0238">DNA-binding</keyword>
<evidence type="ECO:0000256" key="8">
    <source>
        <dbReference type="ARBA" id="ARBA00023125"/>
    </source>
</evidence>
<dbReference type="GO" id="GO:0046872">
    <property type="term" value="F:metal ion binding"/>
    <property type="evidence" value="ECO:0007669"/>
    <property type="project" value="UniProtKB-KW"/>
</dbReference>
<dbReference type="GO" id="GO:0047134">
    <property type="term" value="F:protein-disulfide reductase [NAD(P)H] activity"/>
    <property type="evidence" value="ECO:0007669"/>
    <property type="project" value="TreeGrafter"/>
</dbReference>
<evidence type="ECO:0000256" key="7">
    <source>
        <dbReference type="ARBA" id="ARBA00023015"/>
    </source>
</evidence>
<dbReference type="InterPro" id="IPR034768">
    <property type="entry name" value="4FE4S_WBL"/>
</dbReference>